<dbReference type="SUPFAM" id="SSF46689">
    <property type="entry name" value="Homeodomain-like"/>
    <property type="match status" value="2"/>
</dbReference>
<feature type="compositionally biased region" description="Polar residues" evidence="3">
    <location>
        <begin position="218"/>
        <end position="229"/>
    </location>
</feature>
<sequence>MSDSISISASEALVLSQDNLVLDEVVPDIDILRNAYLRNPKPNASAMREIIRSFPNMAEKKVRLRFCEMRRKDGIARTQISAGTKKYLEDVYSYNQRPDDKAMQEIADRISKTKTQVQDWFRKERYKMGITRKQVQPHNKKILEDAYKQNPYPDSILICKIKADIPDMTEVQIENWMKRRRRNSCSSVRAPSDASNTSDNSDDDSEEVSSDSGGEGNNTMLQKLVSPSSGPGCGQRPEDAAS</sequence>
<keyword evidence="1 2" id="KW-0539">Nucleus</keyword>
<dbReference type="CDD" id="cd00086">
    <property type="entry name" value="homeodomain"/>
    <property type="match status" value="2"/>
</dbReference>
<gene>
    <name evidence="5" type="ORF">PGQ11_010231</name>
</gene>
<evidence type="ECO:0000256" key="2">
    <source>
        <dbReference type="RuleBase" id="RU000682"/>
    </source>
</evidence>
<keyword evidence="6" id="KW-1185">Reference proteome</keyword>
<evidence type="ECO:0000259" key="4">
    <source>
        <dbReference type="PROSITE" id="PS50071"/>
    </source>
</evidence>
<evidence type="ECO:0000313" key="6">
    <source>
        <dbReference type="Proteomes" id="UP001390339"/>
    </source>
</evidence>
<feature type="region of interest" description="Disordered" evidence="3">
    <location>
        <begin position="180"/>
        <end position="242"/>
    </location>
</feature>
<accession>A0ABR2IA56</accession>
<feature type="domain" description="Homeobox" evidence="4">
    <location>
        <begin position="71"/>
        <end position="131"/>
    </location>
</feature>
<dbReference type="InterPro" id="IPR001356">
    <property type="entry name" value="HD"/>
</dbReference>
<evidence type="ECO:0000256" key="3">
    <source>
        <dbReference type="SAM" id="MobiDB-lite"/>
    </source>
</evidence>
<comment type="caution">
    <text evidence="5">The sequence shown here is derived from an EMBL/GenBank/DDBJ whole genome shotgun (WGS) entry which is preliminary data.</text>
</comment>
<dbReference type="SMART" id="SM00389">
    <property type="entry name" value="HOX"/>
    <property type="match status" value="2"/>
</dbReference>
<comment type="subcellular location">
    <subcellularLocation>
        <location evidence="1 2">Nucleus</location>
    </subcellularLocation>
</comment>
<keyword evidence="1 2" id="KW-0371">Homeobox</keyword>
<protein>
    <recommendedName>
        <fullName evidence="4">Homeobox domain-containing protein</fullName>
    </recommendedName>
</protein>
<dbReference type="Gene3D" id="1.10.10.60">
    <property type="entry name" value="Homeodomain-like"/>
    <property type="match status" value="2"/>
</dbReference>
<keyword evidence="1 2" id="KW-0238">DNA-binding</keyword>
<dbReference type="Proteomes" id="UP001390339">
    <property type="component" value="Unassembled WGS sequence"/>
</dbReference>
<evidence type="ECO:0000313" key="5">
    <source>
        <dbReference type="EMBL" id="KAK8859497.1"/>
    </source>
</evidence>
<dbReference type="PROSITE" id="PS50071">
    <property type="entry name" value="HOMEOBOX_2"/>
    <property type="match status" value="1"/>
</dbReference>
<dbReference type="EMBL" id="JAPCWZ010000006">
    <property type="protein sequence ID" value="KAK8859497.1"/>
    <property type="molecule type" value="Genomic_DNA"/>
</dbReference>
<evidence type="ECO:0000256" key="1">
    <source>
        <dbReference type="PROSITE-ProRule" id="PRU00108"/>
    </source>
</evidence>
<dbReference type="InterPro" id="IPR009057">
    <property type="entry name" value="Homeodomain-like_sf"/>
</dbReference>
<proteinExistence type="predicted"/>
<reference evidence="5 6" key="1">
    <citation type="journal article" date="2024" name="IMA Fungus">
        <title>Apiospora arundinis, a panoply of carbohydrate-active enzymes and secondary metabolites.</title>
        <authorList>
            <person name="Sorensen T."/>
            <person name="Petersen C."/>
            <person name="Muurmann A.T."/>
            <person name="Christiansen J.V."/>
            <person name="Brundto M.L."/>
            <person name="Overgaard C.K."/>
            <person name="Boysen A.T."/>
            <person name="Wollenberg R.D."/>
            <person name="Larsen T.O."/>
            <person name="Sorensen J.L."/>
            <person name="Nielsen K.L."/>
            <person name="Sondergaard T.E."/>
        </authorList>
    </citation>
    <scope>NUCLEOTIDE SEQUENCE [LARGE SCALE GENOMIC DNA]</scope>
    <source>
        <strain evidence="5 6">AAU 773</strain>
    </source>
</reference>
<organism evidence="5 6">
    <name type="scientific">Apiospora arundinis</name>
    <dbReference type="NCBI Taxonomy" id="335852"/>
    <lineage>
        <taxon>Eukaryota</taxon>
        <taxon>Fungi</taxon>
        <taxon>Dikarya</taxon>
        <taxon>Ascomycota</taxon>
        <taxon>Pezizomycotina</taxon>
        <taxon>Sordariomycetes</taxon>
        <taxon>Xylariomycetidae</taxon>
        <taxon>Amphisphaeriales</taxon>
        <taxon>Apiosporaceae</taxon>
        <taxon>Apiospora</taxon>
    </lineage>
</organism>
<feature type="DNA-binding region" description="Homeobox" evidence="1">
    <location>
        <begin position="73"/>
        <end position="132"/>
    </location>
</feature>
<dbReference type="Pfam" id="PF00046">
    <property type="entry name" value="Homeodomain"/>
    <property type="match status" value="1"/>
</dbReference>
<feature type="compositionally biased region" description="Acidic residues" evidence="3">
    <location>
        <begin position="200"/>
        <end position="209"/>
    </location>
</feature>
<name>A0ABR2IA56_9PEZI</name>